<dbReference type="AlphaFoldDB" id="A0A7N0V3C1"/>
<dbReference type="Proteomes" id="UP000594263">
    <property type="component" value="Unplaced"/>
</dbReference>
<evidence type="ECO:0000256" key="1">
    <source>
        <dbReference type="SAM" id="Coils"/>
    </source>
</evidence>
<dbReference type="OMA" id="EVSHAEN"/>
<evidence type="ECO:0000313" key="4">
    <source>
        <dbReference type="Proteomes" id="UP000594263"/>
    </source>
</evidence>
<dbReference type="PANTHER" id="PTHR16441:SF0">
    <property type="entry name" value="COILED-COIL DOMAIN-CONTAINING PROTEIN 93"/>
    <property type="match status" value="1"/>
</dbReference>
<dbReference type="InterPro" id="IPR039116">
    <property type="entry name" value="CCDC93"/>
</dbReference>
<protein>
    <recommendedName>
        <fullName evidence="2">CCDC93 coiled-coil domain-containing protein</fullName>
    </recommendedName>
</protein>
<feature type="domain" description="CCDC93 coiled-coil" evidence="2">
    <location>
        <begin position="6"/>
        <end position="237"/>
    </location>
</feature>
<keyword evidence="1" id="KW-0175">Coiled coil</keyword>
<keyword evidence="4" id="KW-1185">Reference proteome</keyword>
<dbReference type="Gramene" id="Kaladp0095s0495.1.v1.1">
    <property type="protein sequence ID" value="Kaladp0095s0495.1.v1.1"/>
    <property type="gene ID" value="Kaladp0095s0495.v1.1"/>
</dbReference>
<dbReference type="GO" id="GO:0005737">
    <property type="term" value="C:cytoplasm"/>
    <property type="evidence" value="ECO:0007669"/>
    <property type="project" value="EnsemblPlants"/>
</dbReference>
<dbReference type="GO" id="GO:0006893">
    <property type="term" value="P:Golgi to plasma membrane transport"/>
    <property type="evidence" value="ECO:0007669"/>
    <property type="project" value="TreeGrafter"/>
</dbReference>
<organism evidence="3 4">
    <name type="scientific">Kalanchoe fedtschenkoi</name>
    <name type="common">Lavender scallops</name>
    <name type="synonym">South American air plant</name>
    <dbReference type="NCBI Taxonomy" id="63787"/>
    <lineage>
        <taxon>Eukaryota</taxon>
        <taxon>Viridiplantae</taxon>
        <taxon>Streptophyta</taxon>
        <taxon>Embryophyta</taxon>
        <taxon>Tracheophyta</taxon>
        <taxon>Spermatophyta</taxon>
        <taxon>Magnoliopsida</taxon>
        <taxon>eudicotyledons</taxon>
        <taxon>Gunneridae</taxon>
        <taxon>Pentapetalae</taxon>
        <taxon>Saxifragales</taxon>
        <taxon>Crassulaceae</taxon>
        <taxon>Kalanchoe</taxon>
    </lineage>
</organism>
<dbReference type="InterPro" id="IPR019159">
    <property type="entry name" value="CCDC93_CC"/>
</dbReference>
<accession>A0A7N0V3C1</accession>
<proteinExistence type="predicted"/>
<feature type="coiled-coil region" evidence="1">
    <location>
        <begin position="182"/>
        <end position="216"/>
    </location>
</feature>
<dbReference type="PANTHER" id="PTHR16441">
    <property type="entry name" value="FIDIPIDINE"/>
    <property type="match status" value="1"/>
</dbReference>
<sequence>MLERVNDEKNGDKEDISTSVQELVALLKTLKDLEKQEVEYQSSCEVQYSGLQAEITALEQDIADETSGTNLVERVDRSISDSEEKLYLAKMELASVLREVVSLKRKIDSFPVQSELIQYERRFSDLNALIQEKHRQTRNCYATYNALLEIKELMLKEISLLNSINSQFRDAIASPAGQMKLIDSMEGILKGTQQRLRKAELDIQKEQKSCDAIKERYAAAVSKQRQFHSLLKTFQDKDTDYGELRHSSL</sequence>
<reference evidence="3" key="1">
    <citation type="submission" date="2021-01" db="UniProtKB">
        <authorList>
            <consortium name="EnsemblPlants"/>
        </authorList>
    </citation>
    <scope>IDENTIFICATION</scope>
</reference>
<name>A0A7N0V3C1_KALFE</name>
<evidence type="ECO:0000259" key="2">
    <source>
        <dbReference type="Pfam" id="PF09762"/>
    </source>
</evidence>
<dbReference type="EnsemblPlants" id="Kaladp0095s0495.1.v1.1">
    <property type="protein sequence ID" value="Kaladp0095s0495.1.v1.1"/>
    <property type="gene ID" value="Kaladp0095s0495.v1.1"/>
</dbReference>
<evidence type="ECO:0000313" key="3">
    <source>
        <dbReference type="EnsemblPlants" id="Kaladp0095s0495.1.v1.1"/>
    </source>
</evidence>
<dbReference type="Pfam" id="PF09762">
    <property type="entry name" value="CCDC93_CC"/>
    <property type="match status" value="1"/>
</dbReference>